<evidence type="ECO:0000313" key="2">
    <source>
        <dbReference type="Proteomes" id="UP000635606"/>
    </source>
</evidence>
<dbReference type="AlphaFoldDB" id="A0A8J4A1P1"/>
<comment type="caution">
    <text evidence="1">The sequence shown here is derived from an EMBL/GenBank/DDBJ whole genome shotgun (WGS) entry which is preliminary data.</text>
</comment>
<organism evidence="1 2">
    <name type="scientific">Virgisporangium ochraceum</name>
    <dbReference type="NCBI Taxonomy" id="65505"/>
    <lineage>
        <taxon>Bacteria</taxon>
        <taxon>Bacillati</taxon>
        <taxon>Actinomycetota</taxon>
        <taxon>Actinomycetes</taxon>
        <taxon>Micromonosporales</taxon>
        <taxon>Micromonosporaceae</taxon>
        <taxon>Virgisporangium</taxon>
    </lineage>
</organism>
<dbReference type="EMBL" id="BOPH01000087">
    <property type="protein sequence ID" value="GIJ71256.1"/>
    <property type="molecule type" value="Genomic_DNA"/>
</dbReference>
<gene>
    <name evidence="1" type="ORF">Voc01_061730</name>
</gene>
<accession>A0A8J4A1P1</accession>
<reference evidence="1" key="1">
    <citation type="submission" date="2021-01" db="EMBL/GenBank/DDBJ databases">
        <title>Whole genome shotgun sequence of Virgisporangium ochraceum NBRC 16418.</title>
        <authorList>
            <person name="Komaki H."/>
            <person name="Tamura T."/>
        </authorList>
    </citation>
    <scope>NUCLEOTIDE SEQUENCE</scope>
    <source>
        <strain evidence="1">NBRC 16418</strain>
    </source>
</reference>
<dbReference type="Proteomes" id="UP000635606">
    <property type="component" value="Unassembled WGS sequence"/>
</dbReference>
<proteinExistence type="predicted"/>
<name>A0A8J4A1P1_9ACTN</name>
<sequence>MDNLCQDQPDRAFRYAQRTAFLLGSITAWIGFAKDGHVTSEEAVTEIQVLLDDHHAAQRADDERAEADR</sequence>
<protein>
    <submittedName>
        <fullName evidence="1">Uncharacterized protein</fullName>
    </submittedName>
</protein>
<evidence type="ECO:0000313" key="1">
    <source>
        <dbReference type="EMBL" id="GIJ71256.1"/>
    </source>
</evidence>
<dbReference type="RefSeq" id="WP_203931138.1">
    <property type="nucleotide sequence ID" value="NZ_BOPH01000087.1"/>
</dbReference>
<keyword evidence="2" id="KW-1185">Reference proteome</keyword>